<dbReference type="EMBL" id="QKKZ01000001">
    <property type="protein sequence ID" value="KAB7516432.1"/>
    <property type="molecule type" value="Genomic_DNA"/>
</dbReference>
<protein>
    <recommendedName>
        <fullName evidence="3">Large ribosomal subunit protein eL20</fullName>
    </recommendedName>
</protein>
<evidence type="ECO:0000256" key="2">
    <source>
        <dbReference type="ARBA" id="ARBA00023274"/>
    </source>
</evidence>
<dbReference type="GO" id="GO:0006412">
    <property type="term" value="P:translation"/>
    <property type="evidence" value="ECO:0007669"/>
    <property type="project" value="UniProtKB-UniRule"/>
</dbReference>
<dbReference type="Proteomes" id="UP000326207">
    <property type="component" value="Unassembled WGS sequence"/>
</dbReference>
<dbReference type="GO" id="GO:1990904">
    <property type="term" value="C:ribonucleoprotein complex"/>
    <property type="evidence" value="ECO:0007669"/>
    <property type="project" value="UniProtKB-KW"/>
</dbReference>
<name>A0A5N5U9Q1_9EURY</name>
<evidence type="ECO:0000313" key="8">
    <source>
        <dbReference type="Proteomes" id="UP000326207"/>
    </source>
</evidence>
<evidence type="ECO:0000313" key="10">
    <source>
        <dbReference type="Proteomes" id="UP000326865"/>
    </source>
</evidence>
<dbReference type="OrthoDB" id="191241at2157"/>
<evidence type="ECO:0000313" key="7">
    <source>
        <dbReference type="EMBL" id="KAB7517579.1"/>
    </source>
</evidence>
<dbReference type="InterPro" id="IPR028877">
    <property type="entry name" value="Ribosomal_eL20"/>
</dbReference>
<sequence length="57" mass="6320">MSEYTVSGRFVARDGWQAFETAIEAENESVAKERTYANLGSQHGLNRTQIEIDGVDA</sequence>
<comment type="similarity">
    <text evidence="3">Belongs to the eukaryotic ribosomal protein eL20 family.</text>
</comment>
<dbReference type="GO" id="GO:0005840">
    <property type="term" value="C:ribosome"/>
    <property type="evidence" value="ECO:0007669"/>
    <property type="project" value="UniProtKB-KW"/>
</dbReference>
<keyword evidence="3" id="KW-0694">RNA-binding</keyword>
<dbReference type="GO" id="GO:0070180">
    <property type="term" value="F:large ribosomal subunit rRNA binding"/>
    <property type="evidence" value="ECO:0007669"/>
    <property type="project" value="UniProtKB-UniRule"/>
</dbReference>
<dbReference type="AlphaFoldDB" id="A0A5N5U9Q1"/>
<evidence type="ECO:0000259" key="4">
    <source>
        <dbReference type="Pfam" id="PF01775"/>
    </source>
</evidence>
<evidence type="ECO:0000313" key="6">
    <source>
        <dbReference type="EMBL" id="KAB7516432.1"/>
    </source>
</evidence>
<keyword evidence="2 3" id="KW-0687">Ribonucleoprotein</keyword>
<comment type="subunit">
    <text evidence="3">Part of the 50S ribosomal subunit. Binds 23S rRNA.</text>
</comment>
<keyword evidence="3" id="KW-0699">rRNA-binding</keyword>
<dbReference type="InterPro" id="IPR023573">
    <property type="entry name" value="Ribosomal_eL20_dom"/>
</dbReference>
<keyword evidence="10" id="KW-1185">Reference proteome</keyword>
<evidence type="ECO:0000256" key="3">
    <source>
        <dbReference type="HAMAP-Rule" id="MF_00273"/>
    </source>
</evidence>
<accession>A0A5N5UIW5</accession>
<comment type="caution">
    <text evidence="5">The sequence shown here is derived from an EMBL/GenBank/DDBJ whole genome shotgun (WGS) entry which is preliminary data.</text>
</comment>
<reference evidence="8 9" key="1">
    <citation type="submission" date="2019-10" db="EMBL/GenBank/DDBJ databases">
        <title>Unraveling microbial dark matter from salterns through culturing: the case of the genus Halosegnis.</title>
        <authorList>
            <person name="Duran-Viseras A."/>
            <person name="Andrei A.-S."/>
            <person name="Vera-Gargallo B."/>
            <person name="Ghai R."/>
            <person name="Sanchez-Porro C."/>
            <person name="Ventosa A."/>
        </authorList>
    </citation>
    <scope>NUCLEOTIDE SEQUENCE [LARGE SCALE GENOMIC DNA]</scope>
    <source>
        <strain evidence="5 9">F17-44</strain>
        <strain evidence="6 10">F18-79</strain>
        <strain evidence="7 8">F19-13</strain>
    </source>
</reference>
<dbReference type="Pfam" id="PF01775">
    <property type="entry name" value="Ribosomal_L18A"/>
    <property type="match status" value="1"/>
</dbReference>
<dbReference type="EMBL" id="QMDY01000004">
    <property type="protein sequence ID" value="KAB7517579.1"/>
    <property type="molecule type" value="Genomic_DNA"/>
</dbReference>
<feature type="domain" description="Large ribosomal subunit protein eL20" evidence="4">
    <location>
        <begin position="1"/>
        <end position="55"/>
    </location>
</feature>
<evidence type="ECO:0000313" key="5">
    <source>
        <dbReference type="EMBL" id="KAB7515380.1"/>
    </source>
</evidence>
<proteinExistence type="inferred from homology"/>
<accession>A0A5N5UG55</accession>
<dbReference type="Proteomes" id="UP000326302">
    <property type="component" value="Unassembled WGS sequence"/>
</dbReference>
<keyword evidence="1 3" id="KW-0689">Ribosomal protein</keyword>
<organism evidence="5 9">
    <name type="scientific">Halosegnis rubeus</name>
    <dbReference type="NCBI Taxonomy" id="2212850"/>
    <lineage>
        <taxon>Archaea</taxon>
        <taxon>Methanobacteriati</taxon>
        <taxon>Methanobacteriota</taxon>
        <taxon>Stenosarchaea group</taxon>
        <taxon>Halobacteria</taxon>
        <taxon>Halobacteriales</taxon>
        <taxon>Natronomonadaceae</taxon>
        <taxon>Halosegnis</taxon>
    </lineage>
</organism>
<evidence type="ECO:0000256" key="1">
    <source>
        <dbReference type="ARBA" id="ARBA00022980"/>
    </source>
</evidence>
<dbReference type="NCBIfam" id="NF001981">
    <property type="entry name" value="PRK00773.1-1"/>
    <property type="match status" value="1"/>
</dbReference>
<evidence type="ECO:0000313" key="9">
    <source>
        <dbReference type="Proteomes" id="UP000326302"/>
    </source>
</evidence>
<gene>
    <name evidence="3" type="primary">rpl18a</name>
    <name evidence="3" type="synonym">rpl20e</name>
    <name evidence="3" type="synonym">rplX</name>
    <name evidence="6" type="ORF">DM867_04775</name>
    <name evidence="5" type="ORF">DMP03_09160</name>
    <name evidence="7" type="ORF">DP108_08345</name>
</gene>
<dbReference type="EMBL" id="QJOW01000003">
    <property type="protein sequence ID" value="KAB7515380.1"/>
    <property type="molecule type" value="Genomic_DNA"/>
</dbReference>
<dbReference type="Proteomes" id="UP000326865">
    <property type="component" value="Unassembled WGS sequence"/>
</dbReference>
<dbReference type="RefSeq" id="WP_075937416.1">
    <property type="nucleotide sequence ID" value="NZ_QJOW01000003.1"/>
</dbReference>
<dbReference type="HAMAP" id="MF_00273">
    <property type="entry name" value="Ribosomal_eL20"/>
    <property type="match status" value="1"/>
</dbReference>
<dbReference type="GO" id="GO:0003735">
    <property type="term" value="F:structural constituent of ribosome"/>
    <property type="evidence" value="ECO:0007669"/>
    <property type="project" value="InterPro"/>
</dbReference>
<accession>A0A5N5U9Q1</accession>
<dbReference type="SUPFAM" id="SSF160374">
    <property type="entry name" value="RplX-like"/>
    <property type="match status" value="1"/>
</dbReference>
<dbReference type="Gene3D" id="3.10.20.10">
    <property type="match status" value="1"/>
</dbReference>